<dbReference type="SUPFAM" id="SSF49854">
    <property type="entry name" value="Spermadhesin, CUB domain"/>
    <property type="match status" value="1"/>
</dbReference>
<dbReference type="STRING" id="48701.ENSPMEP00000002289"/>
<proteinExistence type="predicted"/>
<accession>A0A3B3WI36</accession>
<dbReference type="AlphaFoldDB" id="A0A3B3WI36"/>
<dbReference type="PANTHER" id="PTHR24251">
    <property type="entry name" value="OVOCHYMASE-RELATED"/>
    <property type="match status" value="1"/>
</dbReference>
<protein>
    <recommendedName>
        <fullName evidence="5">CUB domain-containing protein</fullName>
    </recommendedName>
</protein>
<keyword evidence="1" id="KW-0677">Repeat</keyword>
<reference evidence="6" key="1">
    <citation type="submission" date="2025-08" db="UniProtKB">
        <authorList>
            <consortium name="Ensembl"/>
        </authorList>
    </citation>
    <scope>IDENTIFICATION</scope>
</reference>
<feature type="domain" description="CUB" evidence="5">
    <location>
        <begin position="20"/>
        <end position="131"/>
    </location>
</feature>
<dbReference type="Proteomes" id="UP000261480">
    <property type="component" value="Unplaced"/>
</dbReference>
<name>A0A3B3WI36_9TELE</name>
<evidence type="ECO:0000256" key="2">
    <source>
        <dbReference type="ARBA" id="ARBA00023157"/>
    </source>
</evidence>
<feature type="chain" id="PRO_5017306872" description="CUB domain-containing protein" evidence="4">
    <location>
        <begin position="20"/>
        <end position="186"/>
    </location>
</feature>
<dbReference type="InterPro" id="IPR000859">
    <property type="entry name" value="CUB_dom"/>
</dbReference>
<dbReference type="InterPro" id="IPR035914">
    <property type="entry name" value="Sperma_CUB_dom_sf"/>
</dbReference>
<evidence type="ECO:0000256" key="4">
    <source>
        <dbReference type="SAM" id="SignalP"/>
    </source>
</evidence>
<dbReference type="FunFam" id="2.60.120.290:FF:000013">
    <property type="entry name" value="Membrane frizzled-related protein"/>
    <property type="match status" value="1"/>
</dbReference>
<dbReference type="PANTHER" id="PTHR24251:SF43">
    <property type="entry name" value="TOLLOID-LIKE PROTEIN 2"/>
    <property type="match status" value="1"/>
</dbReference>
<evidence type="ECO:0000313" key="7">
    <source>
        <dbReference type="Proteomes" id="UP000261480"/>
    </source>
</evidence>
<dbReference type="Pfam" id="PF00431">
    <property type="entry name" value="CUB"/>
    <property type="match status" value="1"/>
</dbReference>
<dbReference type="SMART" id="SM00042">
    <property type="entry name" value="CUB"/>
    <property type="match status" value="1"/>
</dbReference>
<keyword evidence="7" id="KW-1185">Reference proteome</keyword>
<sequence>LYLCVWVCVCVFVCFQVSACGGLLSKLNGTISTPGWPKEYPPNKNCVWQVVAPTQYRISMQFEAFELEGNECAYDHLEAFDGDSDAAAILGRLCGNKIPEPLVSTGNKMYLRFISDASVQRKGFQASHSTGKEGATNTPPCKTLWEFVQKQTKGPCWSFYSWLLTAHADHSGKMERKTNIWRFYNL</sequence>
<dbReference type="Ensembl" id="ENSPMET00000012776.1">
    <property type="protein sequence ID" value="ENSPMEP00000002289.1"/>
    <property type="gene ID" value="ENSPMEG00000003327.1"/>
</dbReference>
<organism evidence="6 7">
    <name type="scientific">Poecilia mexicana</name>
    <dbReference type="NCBI Taxonomy" id="48701"/>
    <lineage>
        <taxon>Eukaryota</taxon>
        <taxon>Metazoa</taxon>
        <taxon>Chordata</taxon>
        <taxon>Craniata</taxon>
        <taxon>Vertebrata</taxon>
        <taxon>Euteleostomi</taxon>
        <taxon>Actinopterygii</taxon>
        <taxon>Neopterygii</taxon>
        <taxon>Teleostei</taxon>
        <taxon>Neoteleostei</taxon>
        <taxon>Acanthomorphata</taxon>
        <taxon>Ovalentaria</taxon>
        <taxon>Atherinomorphae</taxon>
        <taxon>Cyprinodontiformes</taxon>
        <taxon>Poeciliidae</taxon>
        <taxon>Poeciliinae</taxon>
        <taxon>Poecilia</taxon>
    </lineage>
</organism>
<evidence type="ECO:0000256" key="3">
    <source>
        <dbReference type="PROSITE-ProRule" id="PRU00059"/>
    </source>
</evidence>
<keyword evidence="2" id="KW-1015">Disulfide bond</keyword>
<evidence type="ECO:0000259" key="5">
    <source>
        <dbReference type="PROSITE" id="PS01180"/>
    </source>
</evidence>
<keyword evidence="4" id="KW-0732">Signal</keyword>
<feature type="signal peptide" evidence="4">
    <location>
        <begin position="1"/>
        <end position="19"/>
    </location>
</feature>
<dbReference type="Gene3D" id="2.60.120.290">
    <property type="entry name" value="Spermadhesin, CUB domain"/>
    <property type="match status" value="1"/>
</dbReference>
<evidence type="ECO:0000313" key="6">
    <source>
        <dbReference type="Ensembl" id="ENSPMEP00000002289.1"/>
    </source>
</evidence>
<dbReference type="CDD" id="cd00041">
    <property type="entry name" value="CUB"/>
    <property type="match status" value="1"/>
</dbReference>
<comment type="caution">
    <text evidence="3">Lacks conserved residue(s) required for the propagation of feature annotation.</text>
</comment>
<reference evidence="6" key="2">
    <citation type="submission" date="2025-09" db="UniProtKB">
        <authorList>
            <consortium name="Ensembl"/>
        </authorList>
    </citation>
    <scope>IDENTIFICATION</scope>
</reference>
<evidence type="ECO:0000256" key="1">
    <source>
        <dbReference type="ARBA" id="ARBA00022737"/>
    </source>
</evidence>
<dbReference type="PROSITE" id="PS01180">
    <property type="entry name" value="CUB"/>
    <property type="match status" value="1"/>
</dbReference>